<evidence type="ECO:0000313" key="2">
    <source>
        <dbReference type="Proteomes" id="UP000708208"/>
    </source>
</evidence>
<evidence type="ECO:0000313" key="1">
    <source>
        <dbReference type="EMBL" id="CAG7837570.1"/>
    </source>
</evidence>
<proteinExistence type="predicted"/>
<name>A0A8J2PUA9_9HEXA</name>
<protein>
    <submittedName>
        <fullName evidence="1">Uncharacterized protein</fullName>
    </submittedName>
</protein>
<dbReference type="Proteomes" id="UP000708208">
    <property type="component" value="Unassembled WGS sequence"/>
</dbReference>
<dbReference type="EMBL" id="CAJVCH010571461">
    <property type="protein sequence ID" value="CAG7837570.1"/>
    <property type="molecule type" value="Genomic_DNA"/>
</dbReference>
<reference evidence="1" key="1">
    <citation type="submission" date="2021-06" db="EMBL/GenBank/DDBJ databases">
        <authorList>
            <person name="Hodson N. C."/>
            <person name="Mongue J. A."/>
            <person name="Jaron S. K."/>
        </authorList>
    </citation>
    <scope>NUCLEOTIDE SEQUENCE</scope>
</reference>
<dbReference type="AlphaFoldDB" id="A0A8J2PUA9"/>
<sequence length="107" mass="12236">MNLPIKLSHPSKHEFEFFCLEVRKGLTPILGYATHPYSFLVNSFPHIFPFDPPDEKQDLITAIINTRDYVPGYTYSSNCDCLEYIPASSMQIANDKTNAMPFFSSDH</sequence>
<organism evidence="1 2">
    <name type="scientific">Allacma fusca</name>
    <dbReference type="NCBI Taxonomy" id="39272"/>
    <lineage>
        <taxon>Eukaryota</taxon>
        <taxon>Metazoa</taxon>
        <taxon>Ecdysozoa</taxon>
        <taxon>Arthropoda</taxon>
        <taxon>Hexapoda</taxon>
        <taxon>Collembola</taxon>
        <taxon>Symphypleona</taxon>
        <taxon>Sminthuridae</taxon>
        <taxon>Allacma</taxon>
    </lineage>
</organism>
<accession>A0A8J2PUA9</accession>
<comment type="caution">
    <text evidence="1">The sequence shown here is derived from an EMBL/GenBank/DDBJ whole genome shotgun (WGS) entry which is preliminary data.</text>
</comment>
<gene>
    <name evidence="1" type="ORF">AFUS01_LOCUS46663</name>
</gene>
<keyword evidence="2" id="KW-1185">Reference proteome</keyword>